<sequence length="189" mass="21489">MSTNHESSDEEPLSQDLVFDLLSSPRRRFVLYYLRSESESMQLTDLADEVAAWEYDTPVEELTEQERKRAYVSLYQTHVPKLAEAGLIDYDTESGTIRLTDRASDVDEYLPSEGGYDIRWELMYLAIEIICVVIYVIGVIDVGVFAAVSVTVSGAIILGLFGLTTIIHYLSIRQREQRLPIELATDDER</sequence>
<evidence type="ECO:0000259" key="2">
    <source>
        <dbReference type="Pfam" id="PF24035"/>
    </source>
</evidence>
<dbReference type="GeneID" id="76198603"/>
<keyword evidence="1" id="KW-0812">Transmembrane</keyword>
<dbReference type="EMBL" id="JBHTAX010000001">
    <property type="protein sequence ID" value="MFC7189046.1"/>
    <property type="molecule type" value="Genomic_DNA"/>
</dbReference>
<evidence type="ECO:0000313" key="3">
    <source>
        <dbReference type="EMBL" id="MFC7189046.1"/>
    </source>
</evidence>
<dbReference type="InterPro" id="IPR036388">
    <property type="entry name" value="WH-like_DNA-bd_sf"/>
</dbReference>
<evidence type="ECO:0000313" key="4">
    <source>
        <dbReference type="Proteomes" id="UP001596417"/>
    </source>
</evidence>
<keyword evidence="1" id="KW-1133">Transmembrane helix</keyword>
<dbReference type="InterPro" id="IPR055768">
    <property type="entry name" value="DUF7344"/>
</dbReference>
<feature type="transmembrane region" description="Helical" evidence="1">
    <location>
        <begin position="146"/>
        <end position="170"/>
    </location>
</feature>
<dbReference type="Proteomes" id="UP001596417">
    <property type="component" value="Unassembled WGS sequence"/>
</dbReference>
<organism evidence="3 4">
    <name type="scientific">Halocatena marina</name>
    <dbReference type="NCBI Taxonomy" id="2934937"/>
    <lineage>
        <taxon>Archaea</taxon>
        <taxon>Methanobacteriati</taxon>
        <taxon>Methanobacteriota</taxon>
        <taxon>Stenosarchaea group</taxon>
        <taxon>Halobacteria</taxon>
        <taxon>Halobacteriales</taxon>
        <taxon>Natronomonadaceae</taxon>
        <taxon>Halocatena</taxon>
    </lineage>
</organism>
<keyword evidence="4" id="KW-1185">Reference proteome</keyword>
<proteinExistence type="predicted"/>
<dbReference type="Gene3D" id="1.10.10.10">
    <property type="entry name" value="Winged helix-like DNA-binding domain superfamily/Winged helix DNA-binding domain"/>
    <property type="match status" value="1"/>
</dbReference>
<name>A0ABD5YPA8_9EURY</name>
<comment type="caution">
    <text evidence="3">The sequence shown here is derived from an EMBL/GenBank/DDBJ whole genome shotgun (WGS) entry which is preliminary data.</text>
</comment>
<dbReference type="AlphaFoldDB" id="A0ABD5YPA8"/>
<feature type="transmembrane region" description="Helical" evidence="1">
    <location>
        <begin position="122"/>
        <end position="140"/>
    </location>
</feature>
<protein>
    <recommendedName>
        <fullName evidence="2">DUF7344 domain-containing protein</fullName>
    </recommendedName>
</protein>
<dbReference type="RefSeq" id="WP_264555173.1">
    <property type="nucleotide sequence ID" value="NZ_CP109979.1"/>
</dbReference>
<gene>
    <name evidence="3" type="ORF">ACFQL7_03730</name>
</gene>
<keyword evidence="1" id="KW-0472">Membrane</keyword>
<evidence type="ECO:0000256" key="1">
    <source>
        <dbReference type="SAM" id="Phobius"/>
    </source>
</evidence>
<reference evidence="3 4" key="1">
    <citation type="journal article" date="2019" name="Int. J. Syst. Evol. Microbiol.">
        <title>The Global Catalogue of Microorganisms (GCM) 10K type strain sequencing project: providing services to taxonomists for standard genome sequencing and annotation.</title>
        <authorList>
            <consortium name="The Broad Institute Genomics Platform"/>
            <consortium name="The Broad Institute Genome Sequencing Center for Infectious Disease"/>
            <person name="Wu L."/>
            <person name="Ma J."/>
        </authorList>
    </citation>
    <scope>NUCLEOTIDE SEQUENCE [LARGE SCALE GENOMIC DNA]</scope>
    <source>
        <strain evidence="3 4">RDMS1</strain>
    </source>
</reference>
<dbReference type="Pfam" id="PF24035">
    <property type="entry name" value="DUF7344"/>
    <property type="match status" value="1"/>
</dbReference>
<accession>A0ABD5YPA8</accession>
<feature type="domain" description="DUF7344" evidence="2">
    <location>
        <begin position="19"/>
        <end position="98"/>
    </location>
</feature>